<comment type="caution">
    <text evidence="2">The sequence shown here is derived from an EMBL/GenBank/DDBJ whole genome shotgun (WGS) entry which is preliminary data.</text>
</comment>
<sequence length="115" mass="11658">MTLTTLTKALSAAAIVMACSFSPFVAAAPATAVSKTNAAATAPAATKSKAGSLNLNSANAAELTDKLVGVGPKKAEAIVAWRKANGGFKNPAQLMEVKGIGPSLYERNKAILSIR</sequence>
<keyword evidence="1" id="KW-0732">Signal</keyword>
<dbReference type="NCBIfam" id="TIGR00426">
    <property type="entry name" value="competence protein ComEA helix-hairpin-helix repeat region"/>
    <property type="match status" value="1"/>
</dbReference>
<proteinExistence type="predicted"/>
<dbReference type="GO" id="GO:0003677">
    <property type="term" value="F:DNA binding"/>
    <property type="evidence" value="ECO:0007669"/>
    <property type="project" value="UniProtKB-KW"/>
</dbReference>
<dbReference type="InterPro" id="IPR010994">
    <property type="entry name" value="RuvA_2-like"/>
</dbReference>
<protein>
    <submittedName>
        <fullName evidence="2">ComEA family DNA-binding protein</fullName>
    </submittedName>
</protein>
<dbReference type="Proteomes" id="UP001597044">
    <property type="component" value="Unassembled WGS sequence"/>
</dbReference>
<dbReference type="PANTHER" id="PTHR21180:SF32">
    <property type="entry name" value="ENDONUCLEASE_EXONUCLEASE_PHOSPHATASE FAMILY DOMAIN-CONTAINING PROTEIN 1"/>
    <property type="match status" value="1"/>
</dbReference>
<dbReference type="SUPFAM" id="SSF47781">
    <property type="entry name" value="RuvA domain 2-like"/>
    <property type="match status" value="1"/>
</dbReference>
<dbReference type="RefSeq" id="WP_379069327.1">
    <property type="nucleotide sequence ID" value="NZ_JBHTIT010000001.1"/>
</dbReference>
<dbReference type="Pfam" id="PF12836">
    <property type="entry name" value="HHH_3"/>
    <property type="match status" value="1"/>
</dbReference>
<dbReference type="InterPro" id="IPR004509">
    <property type="entry name" value="Competence_ComEA_HhH"/>
</dbReference>
<keyword evidence="3" id="KW-1185">Reference proteome</keyword>
<feature type="chain" id="PRO_5046361252" evidence="1">
    <location>
        <begin position="28"/>
        <end position="115"/>
    </location>
</feature>
<name>A0ABW3HDJ1_9GAMM</name>
<organism evidence="2 3">
    <name type="scientific">Paraperlucidibaca wandonensis</name>
    <dbReference type="NCBI Taxonomy" id="1268273"/>
    <lineage>
        <taxon>Bacteria</taxon>
        <taxon>Pseudomonadati</taxon>
        <taxon>Pseudomonadota</taxon>
        <taxon>Gammaproteobacteria</taxon>
        <taxon>Moraxellales</taxon>
        <taxon>Moraxellaceae</taxon>
        <taxon>Paraperlucidibaca</taxon>
    </lineage>
</organism>
<dbReference type="EMBL" id="JBHTIT010000001">
    <property type="protein sequence ID" value="MFD0949535.1"/>
    <property type="molecule type" value="Genomic_DNA"/>
</dbReference>
<reference evidence="3" key="1">
    <citation type="journal article" date="2019" name="Int. J. Syst. Evol. Microbiol.">
        <title>The Global Catalogue of Microorganisms (GCM) 10K type strain sequencing project: providing services to taxonomists for standard genome sequencing and annotation.</title>
        <authorList>
            <consortium name="The Broad Institute Genomics Platform"/>
            <consortium name="The Broad Institute Genome Sequencing Center for Infectious Disease"/>
            <person name="Wu L."/>
            <person name="Ma J."/>
        </authorList>
    </citation>
    <scope>NUCLEOTIDE SEQUENCE [LARGE SCALE GENOMIC DNA]</scope>
    <source>
        <strain evidence="3">CCUG 63419</strain>
    </source>
</reference>
<evidence type="ECO:0000256" key="1">
    <source>
        <dbReference type="SAM" id="SignalP"/>
    </source>
</evidence>
<dbReference type="PANTHER" id="PTHR21180">
    <property type="entry name" value="ENDONUCLEASE/EXONUCLEASE/PHOSPHATASE FAMILY DOMAIN-CONTAINING PROTEIN 1"/>
    <property type="match status" value="1"/>
</dbReference>
<evidence type="ECO:0000313" key="2">
    <source>
        <dbReference type="EMBL" id="MFD0949535.1"/>
    </source>
</evidence>
<gene>
    <name evidence="2" type="ORF">ACFQ0F_03870</name>
</gene>
<dbReference type="Gene3D" id="1.10.150.280">
    <property type="entry name" value="AF1531-like domain"/>
    <property type="match status" value="1"/>
</dbReference>
<dbReference type="InterPro" id="IPR051675">
    <property type="entry name" value="Endo/Exo/Phosphatase_dom_1"/>
</dbReference>
<accession>A0ABW3HDJ1</accession>
<feature type="signal peptide" evidence="1">
    <location>
        <begin position="1"/>
        <end position="27"/>
    </location>
</feature>
<evidence type="ECO:0000313" key="3">
    <source>
        <dbReference type="Proteomes" id="UP001597044"/>
    </source>
</evidence>
<keyword evidence="2" id="KW-0238">DNA-binding</keyword>